<evidence type="ECO:0000256" key="1">
    <source>
        <dbReference type="SAM" id="Phobius"/>
    </source>
</evidence>
<keyword evidence="1" id="KW-0812">Transmembrane</keyword>
<dbReference type="AlphaFoldDB" id="A0AAC9RLW8"/>
<evidence type="ECO:0000313" key="5">
    <source>
        <dbReference type="Proteomes" id="UP000192478"/>
    </source>
</evidence>
<evidence type="ECO:0000313" key="4">
    <source>
        <dbReference type="Proteomes" id="UP000177894"/>
    </source>
</evidence>
<feature type="transmembrane region" description="Helical" evidence="1">
    <location>
        <begin position="61"/>
        <end position="81"/>
    </location>
</feature>
<name>A0AAC9RLW8_9CLOT</name>
<dbReference type="Proteomes" id="UP000177894">
    <property type="component" value="Chromosome"/>
</dbReference>
<reference evidence="2 4" key="1">
    <citation type="submission" date="2016-10" db="EMBL/GenBank/DDBJ databases">
        <title>Complete Genome Sequence of Acetogen Clostridium formicoaceticum ATCC 27076.</title>
        <authorList>
            <person name="Bao T."/>
            <person name="Cheng C."/>
            <person name="Zhao J."/>
            <person name="Yang S.-T."/>
            <person name="Wang J."/>
            <person name="Wang M."/>
        </authorList>
    </citation>
    <scope>NUCLEOTIDE SEQUENCE [LARGE SCALE GENOMIC DNA]</scope>
    <source>
        <strain evidence="2 4">ATCC 27076</strain>
    </source>
</reference>
<dbReference type="Proteomes" id="UP000192478">
    <property type="component" value="Chromosome"/>
</dbReference>
<feature type="transmembrane region" description="Helical" evidence="1">
    <location>
        <begin position="7"/>
        <end position="28"/>
    </location>
</feature>
<dbReference type="KEGG" id="cfm:BJL90_19345"/>
<feature type="transmembrane region" description="Helical" evidence="1">
    <location>
        <begin position="117"/>
        <end position="142"/>
    </location>
</feature>
<keyword evidence="1" id="KW-0472">Membrane</keyword>
<accession>A0AAC9RLW8</accession>
<protein>
    <submittedName>
        <fullName evidence="3">Uncharacterized protein</fullName>
    </submittedName>
</protein>
<sequence>MVKNKKWRIIVHLLTFTQIILVGVVLIVEKLSKKKMGVVRYLVFKNHVFEATWFTPSLMNFYKILLAICFFAYLICLIRSLRNTNKRFLFCQFIAILLNAIILLSFFTNLVVAMKVYYYFIIVLVICLILQYCKILIHLYVLRRHSYLA</sequence>
<keyword evidence="4" id="KW-1185">Reference proteome</keyword>
<reference evidence="3 5" key="2">
    <citation type="submission" date="2017-03" db="EMBL/GenBank/DDBJ databases">
        <title>Complete sequence of Clostridium formicaceticum DSM 92.</title>
        <authorList>
            <person name="Poehlein A."/>
            <person name="Karl M."/>
            <person name="Bengelsdorf F.R."/>
            <person name="Duerre P."/>
            <person name="Daniel R."/>
        </authorList>
    </citation>
    <scope>NUCLEOTIDE SEQUENCE [LARGE SCALE GENOMIC DNA]</scope>
    <source>
        <strain evidence="3 5">DSM 92</strain>
    </source>
</reference>
<gene>
    <name evidence="2" type="ORF">BJL90_19345</name>
    <name evidence="3" type="ORF">CLFO_28390</name>
</gene>
<feature type="transmembrane region" description="Helical" evidence="1">
    <location>
        <begin position="88"/>
        <end position="111"/>
    </location>
</feature>
<dbReference type="EMBL" id="CP017603">
    <property type="protein sequence ID" value="AOY77825.1"/>
    <property type="molecule type" value="Genomic_DNA"/>
</dbReference>
<organism evidence="3 5">
    <name type="scientific">Clostridium formicaceticum</name>
    <dbReference type="NCBI Taxonomy" id="1497"/>
    <lineage>
        <taxon>Bacteria</taxon>
        <taxon>Bacillati</taxon>
        <taxon>Bacillota</taxon>
        <taxon>Clostridia</taxon>
        <taxon>Eubacteriales</taxon>
        <taxon>Clostridiaceae</taxon>
        <taxon>Clostridium</taxon>
    </lineage>
</organism>
<keyword evidence="1" id="KW-1133">Transmembrane helix</keyword>
<dbReference type="EMBL" id="CP020559">
    <property type="protein sequence ID" value="ARE88436.1"/>
    <property type="molecule type" value="Genomic_DNA"/>
</dbReference>
<proteinExistence type="predicted"/>
<evidence type="ECO:0000313" key="3">
    <source>
        <dbReference type="EMBL" id="ARE88436.1"/>
    </source>
</evidence>
<evidence type="ECO:0000313" key="2">
    <source>
        <dbReference type="EMBL" id="AOY77825.1"/>
    </source>
</evidence>